<dbReference type="InterPro" id="IPR000873">
    <property type="entry name" value="AMP-dep_synth/lig_dom"/>
</dbReference>
<evidence type="ECO:0000259" key="4">
    <source>
        <dbReference type="PROSITE" id="PS50075"/>
    </source>
</evidence>
<dbReference type="GO" id="GO:0031177">
    <property type="term" value="F:phosphopantetheine binding"/>
    <property type="evidence" value="ECO:0007669"/>
    <property type="project" value="InterPro"/>
</dbReference>
<dbReference type="Pfam" id="PF00550">
    <property type="entry name" value="PP-binding"/>
    <property type="match status" value="1"/>
</dbReference>
<evidence type="ECO:0000256" key="1">
    <source>
        <dbReference type="ARBA" id="ARBA00001957"/>
    </source>
</evidence>
<name>A0A917RSB1_9NOCA</name>
<dbReference type="SUPFAM" id="SSF52777">
    <property type="entry name" value="CoA-dependent acyltransferases"/>
    <property type="match status" value="4"/>
</dbReference>
<proteinExistence type="predicted"/>
<dbReference type="FunFam" id="3.40.50.980:FF:000001">
    <property type="entry name" value="Non-ribosomal peptide synthetase"/>
    <property type="match status" value="1"/>
</dbReference>
<dbReference type="Pfam" id="PF13193">
    <property type="entry name" value="AMP-binding_C"/>
    <property type="match status" value="1"/>
</dbReference>
<dbReference type="InterPro" id="IPR025110">
    <property type="entry name" value="AMP-bd_C"/>
</dbReference>
<dbReference type="InterPro" id="IPR036736">
    <property type="entry name" value="ACP-like_sf"/>
</dbReference>
<comment type="caution">
    <text evidence="5">The sequence shown here is derived from an EMBL/GenBank/DDBJ whole genome shotgun (WGS) entry which is preliminary data.</text>
</comment>
<dbReference type="PANTHER" id="PTHR45527">
    <property type="entry name" value="NONRIBOSOMAL PEPTIDE SYNTHETASE"/>
    <property type="match status" value="1"/>
</dbReference>
<comment type="cofactor">
    <cofactor evidence="1">
        <name>pantetheine 4'-phosphate</name>
        <dbReference type="ChEBI" id="CHEBI:47942"/>
    </cofactor>
</comment>
<dbReference type="InterPro" id="IPR023213">
    <property type="entry name" value="CAT-like_dom_sf"/>
</dbReference>
<gene>
    <name evidence="5" type="ORF">GCM10011588_42820</name>
</gene>
<organism evidence="5 6">
    <name type="scientific">Nocardia jinanensis</name>
    <dbReference type="NCBI Taxonomy" id="382504"/>
    <lineage>
        <taxon>Bacteria</taxon>
        <taxon>Bacillati</taxon>
        <taxon>Actinomycetota</taxon>
        <taxon>Actinomycetes</taxon>
        <taxon>Mycobacteriales</taxon>
        <taxon>Nocardiaceae</taxon>
        <taxon>Nocardia</taxon>
    </lineage>
</organism>
<dbReference type="NCBIfam" id="TIGR01733">
    <property type="entry name" value="AA-adenyl-dom"/>
    <property type="match status" value="1"/>
</dbReference>
<dbReference type="GO" id="GO:0005829">
    <property type="term" value="C:cytosol"/>
    <property type="evidence" value="ECO:0007669"/>
    <property type="project" value="TreeGrafter"/>
</dbReference>
<dbReference type="InterPro" id="IPR010071">
    <property type="entry name" value="AA_adenyl_dom"/>
</dbReference>
<dbReference type="Gene3D" id="3.40.50.980">
    <property type="match status" value="2"/>
</dbReference>
<evidence type="ECO:0000313" key="5">
    <source>
        <dbReference type="EMBL" id="GGL23320.1"/>
    </source>
</evidence>
<dbReference type="Gene3D" id="3.30.559.10">
    <property type="entry name" value="Chloramphenicol acetyltransferase-like domain"/>
    <property type="match status" value="2"/>
</dbReference>
<dbReference type="SUPFAM" id="SSF56801">
    <property type="entry name" value="Acetyl-CoA synthetase-like"/>
    <property type="match status" value="1"/>
</dbReference>
<feature type="domain" description="Carrier" evidence="4">
    <location>
        <begin position="1009"/>
        <end position="1083"/>
    </location>
</feature>
<accession>A0A917RSB1</accession>
<dbReference type="SMART" id="SM00823">
    <property type="entry name" value="PKS_PP"/>
    <property type="match status" value="1"/>
</dbReference>
<evidence type="ECO:0000256" key="3">
    <source>
        <dbReference type="ARBA" id="ARBA00022553"/>
    </source>
</evidence>
<dbReference type="PANTHER" id="PTHR45527:SF1">
    <property type="entry name" value="FATTY ACID SYNTHASE"/>
    <property type="match status" value="1"/>
</dbReference>
<dbReference type="Gene3D" id="3.30.300.30">
    <property type="match status" value="1"/>
</dbReference>
<dbReference type="GO" id="GO:0044550">
    <property type="term" value="P:secondary metabolite biosynthetic process"/>
    <property type="evidence" value="ECO:0007669"/>
    <property type="project" value="TreeGrafter"/>
</dbReference>
<dbReference type="Proteomes" id="UP000638263">
    <property type="component" value="Unassembled WGS sequence"/>
</dbReference>
<dbReference type="PROSITE" id="PS00455">
    <property type="entry name" value="AMP_BINDING"/>
    <property type="match status" value="1"/>
</dbReference>
<reference evidence="5" key="2">
    <citation type="submission" date="2020-09" db="EMBL/GenBank/DDBJ databases">
        <authorList>
            <person name="Sun Q."/>
            <person name="Zhou Y."/>
        </authorList>
    </citation>
    <scope>NUCLEOTIDE SEQUENCE</scope>
    <source>
        <strain evidence="5">CGMCC 4.3508</strain>
    </source>
</reference>
<dbReference type="Gene3D" id="3.30.559.30">
    <property type="entry name" value="Nonribosomal peptide synthetase, condensation domain"/>
    <property type="match status" value="2"/>
</dbReference>
<dbReference type="PROSITE" id="PS50075">
    <property type="entry name" value="CARRIER"/>
    <property type="match status" value="1"/>
</dbReference>
<dbReference type="InterPro" id="IPR001242">
    <property type="entry name" value="Condensation_dom"/>
</dbReference>
<dbReference type="GO" id="GO:0008610">
    <property type="term" value="P:lipid biosynthetic process"/>
    <property type="evidence" value="ECO:0007669"/>
    <property type="project" value="UniProtKB-ARBA"/>
</dbReference>
<evidence type="ECO:0000313" key="6">
    <source>
        <dbReference type="Proteomes" id="UP000638263"/>
    </source>
</evidence>
<dbReference type="SUPFAM" id="SSF47336">
    <property type="entry name" value="ACP-like"/>
    <property type="match status" value="1"/>
</dbReference>
<dbReference type="InterPro" id="IPR020806">
    <property type="entry name" value="PKS_PP-bd"/>
</dbReference>
<dbReference type="EMBL" id="BMMH01000009">
    <property type="protein sequence ID" value="GGL23320.1"/>
    <property type="molecule type" value="Genomic_DNA"/>
</dbReference>
<dbReference type="Pfam" id="PF00668">
    <property type="entry name" value="Condensation"/>
    <property type="match status" value="2"/>
</dbReference>
<reference evidence="5" key="1">
    <citation type="journal article" date="2014" name="Int. J. Syst. Evol. Microbiol.">
        <title>Complete genome sequence of Corynebacterium casei LMG S-19264T (=DSM 44701T), isolated from a smear-ripened cheese.</title>
        <authorList>
            <consortium name="US DOE Joint Genome Institute (JGI-PGF)"/>
            <person name="Walter F."/>
            <person name="Albersmeier A."/>
            <person name="Kalinowski J."/>
            <person name="Ruckert C."/>
        </authorList>
    </citation>
    <scope>NUCLEOTIDE SEQUENCE</scope>
    <source>
        <strain evidence="5">CGMCC 4.3508</strain>
    </source>
</reference>
<sequence>MTAEIEDVLALSPLQEGLFTLAQLTAAGHDVYSIPFAVDITGPLDIAVLRRSLEALLVRHPNLRAVFWDEDLPKPVQIIPTAVELPWLELTATDADIDAITEAETQRPFDLRKGPALRAALVTMPAATDGTERHRLIVTAHHILLDGWSLGLFFAELRVLYAAGAAPEVLPPVRPYRDYIGWLAGRDTDLGRQQWVRYLEPLSGPLMVAEGGAALSLGGPADPVPPEVTRVGLTVEETRTLRNWAREHGLTLNTAVQFAWTLVLSRLTDRADIVYGTVVTGRPDQIAGVDRMIGLFINTVPVAFQLDPAEPVAASCRRLQRESSTMREIGYLSLSAVQLAAGHSALFDTMFVFQNAPLDGLAADTGMGGVSFEPVMSKNLTHYPLTVVAHVYEDELLVAVEAVPGALPYRPDDIGAMMLTVLRRLPGDAGTATGDIQICSAAEAAGLLRLAAVPELPETDSAATVFELFERQVAASPDAVALTDATPDAVALAGATSALWRADAAPGDTGTAGAAVRLTYQQLYDRSARLARELVAAGVGPEDVVALCLPRGARSIVAVLAVFAAGAAYVPVDTALPPARIESILRQSRPRLLLTAAGYAPDPDGPPVLDLDDPAVADRIERRPVGAPRVRRHPDHCAYIIFTSGSTGEPKGVADTHRALVSYFADHRERVYRPAVRALGRPLRIAHAWSLSFDASWQPMIGLLDGHSVQVFGEETMRDAAGLVAGLTRFGIDMIDTTPSMFRQLEATGLPDGQLAVLALGGEAIDARLWARLRSLSGIAVHNCYGPTETTVEAVVANVTTPRPGDPDPDSATIGLPTAGMAAYVLDSRLRPVPVGAVGELYLSGPQVARGYIGRPAATAGRFVADPVRAGDRMYRTGDLVRHRPHGGLEYLGRADDQVKIRGYRIEIGEVETALRDLPGIAAAAAIVHRRGDSAGLVGFLVPEPGAPVDPPRLRTALAEVLPAYMVPGRLTVLAELPVNANGKLDVRALSARAAELVREQRREGVPAAPSTPTEQALAAVLAEVFDGGAPGVDDDFFGLGMDSIVAISLVNRARRHGLAVTPRMVVTAPTIRDLAAAIDAGAAVAAESDEPDYGAVPPLPIVSWMYAQPHYRRLAQGVLLTIPDGMARAELETVLQAVLDGHDTLRAVLSETPDGPRLVTREPGTVAAAAVLTDLELDSGRTGSEVAETIGGVARAALDELDPAGAQLVRALRFRGTPRGDLLLLAVHHLAVDVVSWSILIADLAQAWEQVVAGGTPKVSGEHTSYRRWSQLLWQRAGQPEVLAQRDYWVAQVQAPDPVLGERAPRASDTWSSLRFTEVPTSAAATARILEAATGPDGVRDLLLSALTATLASWRRERGHDHRTGALIAMESHGRPDIVAGCDTSATVGWFSNVYPVRLGADEYAVDVDRAETEPDAARALLESVAARMREIPEQGLDFGLLREIVGVPELAGAADPQVEFNYLGRLDLGGYGEGDWSMITDPDLAAALPVDTEPDLPVRYPLSLIATVESTSEGPRLMTRWRWSEGPFTGAEIDRLAELWRRALAALAPLPADHIARES</sequence>
<dbReference type="Gene3D" id="2.30.38.10">
    <property type="entry name" value="Luciferase, Domain 3"/>
    <property type="match status" value="1"/>
</dbReference>
<keyword evidence="6" id="KW-1185">Reference proteome</keyword>
<keyword evidence="3" id="KW-0597">Phosphoprotein</keyword>
<evidence type="ECO:0000256" key="2">
    <source>
        <dbReference type="ARBA" id="ARBA00022450"/>
    </source>
</evidence>
<dbReference type="InterPro" id="IPR009081">
    <property type="entry name" value="PP-bd_ACP"/>
</dbReference>
<dbReference type="RefSeq" id="WP_229718893.1">
    <property type="nucleotide sequence ID" value="NZ_BMMH01000009.1"/>
</dbReference>
<keyword evidence="2" id="KW-0596">Phosphopantetheine</keyword>
<protein>
    <submittedName>
        <fullName evidence="5">Peptide synthetase MbtF</fullName>
    </submittedName>
</protein>
<dbReference type="CDD" id="cd05930">
    <property type="entry name" value="A_NRPS"/>
    <property type="match status" value="1"/>
</dbReference>
<dbReference type="Pfam" id="PF00501">
    <property type="entry name" value="AMP-binding"/>
    <property type="match status" value="1"/>
</dbReference>
<dbReference type="InterPro" id="IPR020845">
    <property type="entry name" value="AMP-binding_CS"/>
</dbReference>
<dbReference type="GO" id="GO:0043041">
    <property type="term" value="P:amino acid activation for nonribosomal peptide biosynthetic process"/>
    <property type="evidence" value="ECO:0007669"/>
    <property type="project" value="TreeGrafter"/>
</dbReference>
<dbReference type="GO" id="GO:0003824">
    <property type="term" value="F:catalytic activity"/>
    <property type="evidence" value="ECO:0007669"/>
    <property type="project" value="InterPro"/>
</dbReference>
<dbReference type="InterPro" id="IPR045851">
    <property type="entry name" value="AMP-bd_C_sf"/>
</dbReference>
<dbReference type="SMART" id="SM01294">
    <property type="entry name" value="PKS_PP_betabranch"/>
    <property type="match status" value="1"/>
</dbReference>
<dbReference type="Gene3D" id="1.10.1200.10">
    <property type="entry name" value="ACP-like"/>
    <property type="match status" value="1"/>
</dbReference>